<gene>
    <name evidence="1" type="ORF">QWZ10_02565</name>
</gene>
<accession>A0ABT8D4X8</accession>
<dbReference type="EMBL" id="JAUFRC010000001">
    <property type="protein sequence ID" value="MDN3710978.1"/>
    <property type="molecule type" value="Genomic_DNA"/>
</dbReference>
<dbReference type="Proteomes" id="UP001243846">
    <property type="component" value="Unassembled WGS sequence"/>
</dbReference>
<keyword evidence="2" id="KW-1185">Reference proteome</keyword>
<proteinExistence type="predicted"/>
<protein>
    <submittedName>
        <fullName evidence="1">Uncharacterized protein</fullName>
    </submittedName>
</protein>
<evidence type="ECO:0000313" key="2">
    <source>
        <dbReference type="Proteomes" id="UP001243846"/>
    </source>
</evidence>
<organism evidence="1 2">
    <name type="scientific">Paracoccus cavernae</name>
    <dbReference type="NCBI Taxonomy" id="1571207"/>
    <lineage>
        <taxon>Bacteria</taxon>
        <taxon>Pseudomonadati</taxon>
        <taxon>Pseudomonadota</taxon>
        <taxon>Alphaproteobacteria</taxon>
        <taxon>Rhodobacterales</taxon>
        <taxon>Paracoccaceae</taxon>
        <taxon>Paracoccus</taxon>
    </lineage>
</organism>
<reference evidence="2" key="1">
    <citation type="journal article" date="2019" name="Int. J. Syst. Evol. Microbiol.">
        <title>The Global Catalogue of Microorganisms (GCM) 10K type strain sequencing project: providing services to taxonomists for standard genome sequencing and annotation.</title>
        <authorList>
            <consortium name="The Broad Institute Genomics Platform"/>
            <consortium name="The Broad Institute Genome Sequencing Center for Infectious Disease"/>
            <person name="Wu L."/>
            <person name="Ma J."/>
        </authorList>
    </citation>
    <scope>NUCLEOTIDE SEQUENCE [LARGE SCALE GENOMIC DNA]</scope>
    <source>
        <strain evidence="2">CECT 8482</strain>
    </source>
</reference>
<comment type="caution">
    <text evidence="1">The sequence shown here is derived from an EMBL/GenBank/DDBJ whole genome shotgun (WGS) entry which is preliminary data.</text>
</comment>
<evidence type="ECO:0000313" key="1">
    <source>
        <dbReference type="EMBL" id="MDN3710978.1"/>
    </source>
</evidence>
<name>A0ABT8D4X8_9RHOB</name>
<sequence>MRSAMGRQAAVEGWAVELFQIAKRLGPPPGKYIVRQLKDDAEAARRRRVVVSENTVAGIATEAERTWLDAYEADLAEILEIQLMADEAAA</sequence>